<evidence type="ECO:0000313" key="17">
    <source>
        <dbReference type="EMBL" id="MZP28795.1"/>
    </source>
</evidence>
<feature type="active site" description="Proton donor" evidence="12">
    <location>
        <position position="68"/>
    </location>
</feature>
<dbReference type="Proteomes" id="UP000463470">
    <property type="component" value="Unassembled WGS sequence"/>
</dbReference>
<evidence type="ECO:0000256" key="12">
    <source>
        <dbReference type="PIRSR" id="PIRSR606262-1"/>
    </source>
</evidence>
<evidence type="ECO:0000256" key="10">
    <source>
        <dbReference type="ARBA" id="ARBA00049252"/>
    </source>
</evidence>
<name>A0A845L1E9_9FIRM</name>
<reference evidence="17 18" key="1">
    <citation type="submission" date="2020-01" db="EMBL/GenBank/DDBJ databases">
        <title>Whole-genome sequence of Heliobacterium undosum DSM 13378.</title>
        <authorList>
            <person name="Kyndt J.A."/>
            <person name="Meyer T.E."/>
        </authorList>
    </citation>
    <scope>NUCLEOTIDE SEQUENCE [LARGE SCALE GENOMIC DNA]</scope>
    <source>
        <strain evidence="17 18">DSM 13378</strain>
    </source>
</reference>
<sequence>MVSTTDQNPVLSDATLNNLIKAARQARERAYAPYSRFRVGAALLGEDGAIYSGCNIENSAYGLTNCAERTALFKAVSEGCHRFNALVLTSDAPSPVTPCGACRQVLGEFAPQMPVYMVDDQGRREVSRVSDLLPGIFRLSEVIKPTQPESSKD</sequence>
<gene>
    <name evidence="17" type="primary">cdd</name>
    <name evidence="17" type="ORF">GTO91_03610</name>
</gene>
<feature type="binding site" evidence="14">
    <location>
        <position position="66"/>
    </location>
    <ligand>
        <name>Zn(2+)</name>
        <dbReference type="ChEBI" id="CHEBI:29105"/>
        <note>catalytic</note>
    </ligand>
</feature>
<evidence type="ECO:0000256" key="7">
    <source>
        <dbReference type="ARBA" id="ARBA00022801"/>
    </source>
</evidence>
<organism evidence="17 18">
    <name type="scientific">Heliomicrobium undosum</name>
    <dbReference type="NCBI Taxonomy" id="121734"/>
    <lineage>
        <taxon>Bacteria</taxon>
        <taxon>Bacillati</taxon>
        <taxon>Bacillota</taxon>
        <taxon>Clostridia</taxon>
        <taxon>Eubacteriales</taxon>
        <taxon>Heliobacteriaceae</taxon>
        <taxon>Heliomicrobium</taxon>
    </lineage>
</organism>
<comment type="catalytic activity">
    <reaction evidence="11 15">
        <text>cytidine + H2O + H(+) = uridine + NH4(+)</text>
        <dbReference type="Rhea" id="RHEA:16069"/>
        <dbReference type="ChEBI" id="CHEBI:15377"/>
        <dbReference type="ChEBI" id="CHEBI:15378"/>
        <dbReference type="ChEBI" id="CHEBI:16704"/>
        <dbReference type="ChEBI" id="CHEBI:17562"/>
        <dbReference type="ChEBI" id="CHEBI:28938"/>
        <dbReference type="EC" id="3.5.4.5"/>
    </reaction>
</comment>
<dbReference type="InterPro" id="IPR002125">
    <property type="entry name" value="CMP_dCMP_dom"/>
</dbReference>
<evidence type="ECO:0000256" key="4">
    <source>
        <dbReference type="ARBA" id="ARBA00012783"/>
    </source>
</evidence>
<dbReference type="Pfam" id="PF00383">
    <property type="entry name" value="dCMP_cyt_deam_1"/>
    <property type="match status" value="1"/>
</dbReference>
<feature type="binding site" evidence="14">
    <location>
        <position position="102"/>
    </location>
    <ligand>
        <name>Zn(2+)</name>
        <dbReference type="ChEBI" id="CHEBI:29105"/>
        <note>catalytic</note>
    </ligand>
</feature>
<evidence type="ECO:0000256" key="11">
    <source>
        <dbReference type="ARBA" id="ARBA00049558"/>
    </source>
</evidence>
<evidence type="ECO:0000256" key="13">
    <source>
        <dbReference type="PIRSR" id="PIRSR606262-2"/>
    </source>
</evidence>
<feature type="binding site" evidence="14">
    <location>
        <position position="99"/>
    </location>
    <ligand>
        <name>Zn(2+)</name>
        <dbReference type="ChEBI" id="CHEBI:29105"/>
        <note>catalytic</note>
    </ligand>
</feature>
<dbReference type="FunFam" id="3.40.140.10:FF:000008">
    <property type="entry name" value="Cytidine deaminase"/>
    <property type="match status" value="1"/>
</dbReference>
<dbReference type="GO" id="GO:0008270">
    <property type="term" value="F:zinc ion binding"/>
    <property type="evidence" value="ECO:0007669"/>
    <property type="project" value="UniProtKB-UniRule"/>
</dbReference>
<evidence type="ECO:0000256" key="9">
    <source>
        <dbReference type="ARBA" id="ARBA00032005"/>
    </source>
</evidence>
<evidence type="ECO:0000256" key="15">
    <source>
        <dbReference type="RuleBase" id="RU364006"/>
    </source>
</evidence>
<dbReference type="SUPFAM" id="SSF53927">
    <property type="entry name" value="Cytidine deaminase-like"/>
    <property type="match status" value="1"/>
</dbReference>
<dbReference type="Gene3D" id="3.40.140.10">
    <property type="entry name" value="Cytidine Deaminase, domain 2"/>
    <property type="match status" value="1"/>
</dbReference>
<dbReference type="PROSITE" id="PS00903">
    <property type="entry name" value="CYT_DCMP_DEAMINASES_1"/>
    <property type="match status" value="1"/>
</dbReference>
<evidence type="ECO:0000313" key="18">
    <source>
        <dbReference type="Proteomes" id="UP000463470"/>
    </source>
</evidence>
<evidence type="ECO:0000256" key="5">
    <source>
        <dbReference type="ARBA" id="ARBA00018266"/>
    </source>
</evidence>
<evidence type="ECO:0000256" key="8">
    <source>
        <dbReference type="ARBA" id="ARBA00022833"/>
    </source>
</evidence>
<dbReference type="GO" id="GO:0042802">
    <property type="term" value="F:identical protein binding"/>
    <property type="evidence" value="ECO:0007669"/>
    <property type="project" value="UniProtKB-ARBA"/>
</dbReference>
<dbReference type="GO" id="GO:0072527">
    <property type="term" value="P:pyrimidine-containing compound metabolic process"/>
    <property type="evidence" value="ECO:0007669"/>
    <property type="project" value="UniProtKB-ARBA"/>
</dbReference>
<proteinExistence type="inferred from homology"/>
<keyword evidence="6 14" id="KW-0479">Metal-binding</keyword>
<dbReference type="GO" id="GO:0004126">
    <property type="term" value="F:cytidine deaminase activity"/>
    <property type="evidence" value="ECO:0007669"/>
    <property type="project" value="UniProtKB-UniRule"/>
</dbReference>
<keyword evidence="8 14" id="KW-0862">Zinc</keyword>
<dbReference type="EC" id="3.5.4.5" evidence="4 15"/>
<comment type="caution">
    <text evidence="17">The sequence shown here is derived from an EMBL/GenBank/DDBJ whole genome shotgun (WGS) entry which is preliminary data.</text>
</comment>
<evidence type="ECO:0000256" key="6">
    <source>
        <dbReference type="ARBA" id="ARBA00022723"/>
    </source>
</evidence>
<evidence type="ECO:0000256" key="2">
    <source>
        <dbReference type="ARBA" id="ARBA00003949"/>
    </source>
</evidence>
<dbReference type="InterPro" id="IPR016192">
    <property type="entry name" value="APOBEC/CMP_deaminase_Zn-bd"/>
</dbReference>
<accession>A0A845L1E9</accession>
<dbReference type="RefSeq" id="WP_161254927.1">
    <property type="nucleotide sequence ID" value="NZ_WXEY01000002.1"/>
</dbReference>
<dbReference type="NCBIfam" id="TIGR01354">
    <property type="entry name" value="cyt_deam_tetra"/>
    <property type="match status" value="1"/>
</dbReference>
<evidence type="ECO:0000256" key="3">
    <source>
        <dbReference type="ARBA" id="ARBA00006576"/>
    </source>
</evidence>
<evidence type="ECO:0000256" key="14">
    <source>
        <dbReference type="PIRSR" id="PIRSR606262-3"/>
    </source>
</evidence>
<dbReference type="GO" id="GO:0005829">
    <property type="term" value="C:cytosol"/>
    <property type="evidence" value="ECO:0007669"/>
    <property type="project" value="TreeGrafter"/>
</dbReference>
<keyword evidence="18" id="KW-1185">Reference proteome</keyword>
<dbReference type="NCBIfam" id="NF004064">
    <property type="entry name" value="PRK05578.1"/>
    <property type="match status" value="1"/>
</dbReference>
<dbReference type="PROSITE" id="PS51747">
    <property type="entry name" value="CYT_DCMP_DEAMINASES_2"/>
    <property type="match status" value="1"/>
</dbReference>
<dbReference type="PANTHER" id="PTHR11644">
    <property type="entry name" value="CYTIDINE DEAMINASE"/>
    <property type="match status" value="1"/>
</dbReference>
<dbReference type="InterPro" id="IPR016193">
    <property type="entry name" value="Cytidine_deaminase-like"/>
</dbReference>
<dbReference type="InterPro" id="IPR050202">
    <property type="entry name" value="Cyt/Deoxycyt_deaminase"/>
</dbReference>
<dbReference type="GO" id="GO:0055086">
    <property type="term" value="P:nucleobase-containing small molecule metabolic process"/>
    <property type="evidence" value="ECO:0007669"/>
    <property type="project" value="UniProtKB-ARBA"/>
</dbReference>
<dbReference type="InterPro" id="IPR006262">
    <property type="entry name" value="Cyt_deam_tetra"/>
</dbReference>
<dbReference type="AlphaFoldDB" id="A0A845L1E9"/>
<evidence type="ECO:0000259" key="16">
    <source>
        <dbReference type="PROSITE" id="PS51747"/>
    </source>
</evidence>
<comment type="cofactor">
    <cofactor evidence="1 14 15">
        <name>Zn(2+)</name>
        <dbReference type="ChEBI" id="CHEBI:29105"/>
    </cofactor>
</comment>
<dbReference type="EMBL" id="WXEY01000002">
    <property type="protein sequence ID" value="MZP28795.1"/>
    <property type="molecule type" value="Genomic_DNA"/>
</dbReference>
<evidence type="ECO:0000256" key="1">
    <source>
        <dbReference type="ARBA" id="ARBA00001947"/>
    </source>
</evidence>
<protein>
    <recommendedName>
        <fullName evidence="5 15">Cytidine deaminase</fullName>
        <ecNumber evidence="4 15">3.5.4.5</ecNumber>
    </recommendedName>
    <alternativeName>
        <fullName evidence="9 15">Cytidine aminohydrolase</fullName>
    </alternativeName>
</protein>
<comment type="function">
    <text evidence="2 15">This enzyme scavenges exogenous and endogenous cytidine and 2'-deoxycytidine for UMP synthesis.</text>
</comment>
<keyword evidence="7 15" id="KW-0378">Hydrolase</keyword>
<dbReference type="CDD" id="cd01283">
    <property type="entry name" value="cytidine_deaminase"/>
    <property type="match status" value="1"/>
</dbReference>
<feature type="binding site" evidence="13">
    <location>
        <begin position="55"/>
        <end position="61"/>
    </location>
    <ligand>
        <name>substrate</name>
    </ligand>
</feature>
<dbReference type="OrthoDB" id="9795347at2"/>
<comment type="similarity">
    <text evidence="3 15">Belongs to the cytidine and deoxycytidylate deaminase family.</text>
</comment>
<comment type="catalytic activity">
    <reaction evidence="10 15">
        <text>2'-deoxycytidine + H2O + H(+) = 2'-deoxyuridine + NH4(+)</text>
        <dbReference type="Rhea" id="RHEA:13433"/>
        <dbReference type="ChEBI" id="CHEBI:15377"/>
        <dbReference type="ChEBI" id="CHEBI:15378"/>
        <dbReference type="ChEBI" id="CHEBI:15698"/>
        <dbReference type="ChEBI" id="CHEBI:16450"/>
        <dbReference type="ChEBI" id="CHEBI:28938"/>
        <dbReference type="EC" id="3.5.4.5"/>
    </reaction>
</comment>
<feature type="domain" description="CMP/dCMP-type deaminase" evidence="16">
    <location>
        <begin position="14"/>
        <end position="140"/>
    </location>
</feature>
<dbReference type="PANTHER" id="PTHR11644:SF2">
    <property type="entry name" value="CYTIDINE DEAMINASE"/>
    <property type="match status" value="1"/>
</dbReference>